<accession>A0A0V0QXJ6</accession>
<protein>
    <submittedName>
        <fullName evidence="2">Uncharacterized protein</fullName>
    </submittedName>
</protein>
<dbReference type="AlphaFoldDB" id="A0A0V0QXJ6"/>
<keyword evidence="3" id="KW-1185">Reference proteome</keyword>
<name>A0A0V0QXJ6_PSEPJ</name>
<proteinExistence type="predicted"/>
<evidence type="ECO:0000313" key="2">
    <source>
        <dbReference type="EMBL" id="KRX06916.1"/>
    </source>
</evidence>
<dbReference type="Proteomes" id="UP000054937">
    <property type="component" value="Unassembled WGS sequence"/>
</dbReference>
<dbReference type="InParanoid" id="A0A0V0QXJ6"/>
<feature type="region of interest" description="Disordered" evidence="1">
    <location>
        <begin position="1"/>
        <end position="55"/>
    </location>
</feature>
<evidence type="ECO:0000256" key="1">
    <source>
        <dbReference type="SAM" id="MobiDB-lite"/>
    </source>
</evidence>
<evidence type="ECO:0000313" key="3">
    <source>
        <dbReference type="Proteomes" id="UP000054937"/>
    </source>
</evidence>
<sequence>MSSERQRKFHKQKSHSDENIQMGIYTTEALAYQPENEPIQLQNNENQKKTSKGEIQIDFDEQMKASIKDFNYFQKNEEEISEKMLQKSSKGNIKNHKKSNSDENIIMNNTQEISLKFNSDHQESEEEEERFNTLHMQNSNNSEIQSQENLPAENFNKILEKNKKKTDEFNDFNNFGQDLSDLIRAFEIQQSQDPNAPHLKQLVQQKLLKKSENLQLQTDTQNNLQQKKQEQKKKIMIIDRLE</sequence>
<organism evidence="2 3">
    <name type="scientific">Pseudocohnilembus persalinus</name>
    <name type="common">Ciliate</name>
    <dbReference type="NCBI Taxonomy" id="266149"/>
    <lineage>
        <taxon>Eukaryota</taxon>
        <taxon>Sar</taxon>
        <taxon>Alveolata</taxon>
        <taxon>Ciliophora</taxon>
        <taxon>Intramacronucleata</taxon>
        <taxon>Oligohymenophorea</taxon>
        <taxon>Scuticociliatia</taxon>
        <taxon>Philasterida</taxon>
        <taxon>Pseudocohnilembidae</taxon>
        <taxon>Pseudocohnilembus</taxon>
    </lineage>
</organism>
<gene>
    <name evidence="2" type="ORF">PPERSA_07079</name>
</gene>
<dbReference type="EMBL" id="LDAU01000090">
    <property type="protein sequence ID" value="KRX06916.1"/>
    <property type="molecule type" value="Genomic_DNA"/>
</dbReference>
<reference evidence="2 3" key="1">
    <citation type="journal article" date="2015" name="Sci. Rep.">
        <title>Genome of the facultative scuticociliatosis pathogen Pseudocohnilembus persalinus provides insight into its virulence through horizontal gene transfer.</title>
        <authorList>
            <person name="Xiong J."/>
            <person name="Wang G."/>
            <person name="Cheng J."/>
            <person name="Tian M."/>
            <person name="Pan X."/>
            <person name="Warren A."/>
            <person name="Jiang C."/>
            <person name="Yuan D."/>
            <person name="Miao W."/>
        </authorList>
    </citation>
    <scope>NUCLEOTIDE SEQUENCE [LARGE SCALE GENOMIC DNA]</scope>
    <source>
        <strain evidence="2">36N120E</strain>
    </source>
</reference>
<feature type="region of interest" description="Disordered" evidence="1">
    <location>
        <begin position="84"/>
        <end position="103"/>
    </location>
</feature>
<comment type="caution">
    <text evidence="2">The sequence shown here is derived from an EMBL/GenBank/DDBJ whole genome shotgun (WGS) entry which is preliminary data.</text>
</comment>